<accession>A0A3Q7FRP4</accession>
<keyword evidence="2" id="KW-1185">Reference proteome</keyword>
<proteinExistence type="predicted"/>
<name>A0A3Q7FRP4_SOLLC</name>
<dbReference type="InParanoid" id="A0A3Q7FRP4"/>
<dbReference type="EnsemblPlants" id="Solyc03g116935.1.1">
    <property type="protein sequence ID" value="Solyc03g116935.1.1"/>
    <property type="gene ID" value="Solyc03g116935.1"/>
</dbReference>
<protein>
    <submittedName>
        <fullName evidence="1">Uncharacterized protein</fullName>
    </submittedName>
</protein>
<dbReference type="AlphaFoldDB" id="A0A3Q7FRP4"/>
<dbReference type="Proteomes" id="UP000004994">
    <property type="component" value="Chromosome 3"/>
</dbReference>
<reference evidence="1" key="1">
    <citation type="journal article" date="2012" name="Nature">
        <title>The tomato genome sequence provides insights into fleshy fruit evolution.</title>
        <authorList>
            <consortium name="Tomato Genome Consortium"/>
        </authorList>
    </citation>
    <scope>NUCLEOTIDE SEQUENCE [LARGE SCALE GENOMIC DNA]</scope>
    <source>
        <strain evidence="1">cv. Heinz 1706</strain>
    </source>
</reference>
<evidence type="ECO:0000313" key="1">
    <source>
        <dbReference type="EnsemblPlants" id="Solyc03g116935.1.1"/>
    </source>
</evidence>
<dbReference type="Gramene" id="Solyc03g116935.1.1">
    <property type="protein sequence ID" value="Solyc03g116935.1.1"/>
    <property type="gene ID" value="Solyc03g116935.1"/>
</dbReference>
<organism evidence="1">
    <name type="scientific">Solanum lycopersicum</name>
    <name type="common">Tomato</name>
    <name type="synonym">Lycopersicon esculentum</name>
    <dbReference type="NCBI Taxonomy" id="4081"/>
    <lineage>
        <taxon>Eukaryota</taxon>
        <taxon>Viridiplantae</taxon>
        <taxon>Streptophyta</taxon>
        <taxon>Embryophyta</taxon>
        <taxon>Tracheophyta</taxon>
        <taxon>Spermatophyta</taxon>
        <taxon>Magnoliopsida</taxon>
        <taxon>eudicotyledons</taxon>
        <taxon>Gunneridae</taxon>
        <taxon>Pentapetalae</taxon>
        <taxon>asterids</taxon>
        <taxon>lamiids</taxon>
        <taxon>Solanales</taxon>
        <taxon>Solanaceae</taxon>
        <taxon>Solanoideae</taxon>
        <taxon>Solaneae</taxon>
        <taxon>Solanum</taxon>
        <taxon>Solanum subgen. Lycopersicon</taxon>
    </lineage>
</organism>
<sequence length="92" mass="10226">MPGSLVAAPSLPLTRNLAMPIYRFQRINIIGCVRFKGISLYGRLKTTKSQALMRLGCIIDSSRHIRKKKGLAGLVNRPLCCSFLYAVAVDYL</sequence>
<reference evidence="1" key="2">
    <citation type="submission" date="2019-01" db="UniProtKB">
        <authorList>
            <consortium name="EnsemblPlants"/>
        </authorList>
    </citation>
    <scope>IDENTIFICATION</scope>
    <source>
        <strain evidence="1">cv. Heinz 1706</strain>
    </source>
</reference>
<evidence type="ECO:0000313" key="2">
    <source>
        <dbReference type="Proteomes" id="UP000004994"/>
    </source>
</evidence>